<dbReference type="SUPFAM" id="SSF55008">
    <property type="entry name" value="HMA, heavy metal-associated domain"/>
    <property type="match status" value="1"/>
</dbReference>
<gene>
    <name evidence="3" type="ORF">F2A26_10625</name>
    <name evidence="4" type="ORF">RVH17_06080</name>
</gene>
<evidence type="ECO:0000313" key="3">
    <source>
        <dbReference type="EMBL" id="KAA3158657.1"/>
    </source>
</evidence>
<name>A0AAE4RXA2_9BACT</name>
<comment type="caution">
    <text evidence="4">The sequence shown here is derived from an EMBL/GenBank/DDBJ whole genome shotgun (WGS) entry which is preliminary data.</text>
</comment>
<reference evidence="4" key="2">
    <citation type="submission" date="2023-10" db="EMBL/GenBank/DDBJ databases">
        <title>Genome Sequence of the Bacteria from From Gut Wall in Crohn's Disease.</title>
        <authorList>
            <person name="Rodriguez-Palacios A."/>
        </authorList>
    </citation>
    <scope>NUCLEOTIDE SEQUENCE</scope>
    <source>
        <strain evidence="4">CavFT-hAR58</strain>
    </source>
</reference>
<dbReference type="GO" id="GO:0046872">
    <property type="term" value="F:metal ion binding"/>
    <property type="evidence" value="ECO:0007669"/>
    <property type="project" value="InterPro"/>
</dbReference>
<dbReference type="EMBL" id="VVND01000016">
    <property type="protein sequence ID" value="KAA3158657.1"/>
    <property type="molecule type" value="Genomic_DNA"/>
</dbReference>
<organism evidence="4 6">
    <name type="scientific">Alistipes finegoldii</name>
    <dbReference type="NCBI Taxonomy" id="214856"/>
    <lineage>
        <taxon>Bacteria</taxon>
        <taxon>Pseudomonadati</taxon>
        <taxon>Bacteroidota</taxon>
        <taxon>Bacteroidia</taxon>
        <taxon>Bacteroidales</taxon>
        <taxon>Rikenellaceae</taxon>
        <taxon>Alistipes</taxon>
    </lineage>
</organism>
<evidence type="ECO:0000313" key="5">
    <source>
        <dbReference type="Proteomes" id="UP000324870"/>
    </source>
</evidence>
<sequence length="103" mass="11194">MKKILMLCLALVMGVGMCAAEKPANKKTVTTVFTTDIDCEHCVKKIMNNVPSLGKGVKDVQVDLPKKEVTVVYDGTKNNDENIVKGFASLKVKAEPKKADAKK</sequence>
<evidence type="ECO:0000259" key="2">
    <source>
        <dbReference type="PROSITE" id="PS50846"/>
    </source>
</evidence>
<protein>
    <submittedName>
        <fullName evidence="4">Heavy-metal-associated domain-containing protein</fullName>
    </submittedName>
</protein>
<keyword evidence="5" id="KW-1185">Reference proteome</keyword>
<feature type="chain" id="PRO_5041919107" evidence="1">
    <location>
        <begin position="20"/>
        <end position="103"/>
    </location>
</feature>
<proteinExistence type="predicted"/>
<dbReference type="PROSITE" id="PS50846">
    <property type="entry name" value="HMA_2"/>
    <property type="match status" value="1"/>
</dbReference>
<dbReference type="GeneID" id="79838666"/>
<dbReference type="EMBL" id="JAWDES010000005">
    <property type="protein sequence ID" value="MDU0259682.1"/>
    <property type="molecule type" value="Genomic_DNA"/>
</dbReference>
<accession>A0AAE4RXA2</accession>
<dbReference type="Gene3D" id="3.30.70.100">
    <property type="match status" value="1"/>
</dbReference>
<reference evidence="3 5" key="1">
    <citation type="journal article" date="2019" name="Nat. Med.">
        <title>A library of human gut bacterial isolates paired with longitudinal multiomics data enables mechanistic microbiome research.</title>
        <authorList>
            <person name="Poyet M."/>
            <person name="Groussin M."/>
            <person name="Gibbons S.M."/>
            <person name="Avila-Pacheco J."/>
            <person name="Jiang X."/>
            <person name="Kearney S.M."/>
            <person name="Perrotta A.R."/>
            <person name="Berdy B."/>
            <person name="Zhao S."/>
            <person name="Lieberman T.D."/>
            <person name="Swanson P.K."/>
            <person name="Smith M."/>
            <person name="Roesemann S."/>
            <person name="Alexander J.E."/>
            <person name="Rich S.A."/>
            <person name="Livny J."/>
            <person name="Vlamakis H."/>
            <person name="Clish C."/>
            <person name="Bullock K."/>
            <person name="Deik A."/>
            <person name="Scott J."/>
            <person name="Pierce K.A."/>
            <person name="Xavier R.J."/>
            <person name="Alm E.J."/>
        </authorList>
    </citation>
    <scope>NUCLEOTIDE SEQUENCE [LARGE SCALE GENOMIC DNA]</scope>
    <source>
        <strain evidence="3 5">BIOML-A1</strain>
    </source>
</reference>
<dbReference type="InterPro" id="IPR036163">
    <property type="entry name" value="HMA_dom_sf"/>
</dbReference>
<keyword evidence="1" id="KW-0732">Signal</keyword>
<dbReference type="Proteomes" id="UP000324870">
    <property type="component" value="Unassembled WGS sequence"/>
</dbReference>
<dbReference type="AlphaFoldDB" id="A0AAE4RXA2"/>
<evidence type="ECO:0000256" key="1">
    <source>
        <dbReference type="SAM" id="SignalP"/>
    </source>
</evidence>
<evidence type="ECO:0000313" key="4">
    <source>
        <dbReference type="EMBL" id="MDU0259682.1"/>
    </source>
</evidence>
<feature type="domain" description="HMA" evidence="2">
    <location>
        <begin position="28"/>
        <end position="95"/>
    </location>
</feature>
<dbReference type="Pfam" id="PF00403">
    <property type="entry name" value="HMA"/>
    <property type="match status" value="1"/>
</dbReference>
<dbReference type="Proteomes" id="UP001181347">
    <property type="component" value="Unassembled WGS sequence"/>
</dbReference>
<dbReference type="InterPro" id="IPR006121">
    <property type="entry name" value="HMA_dom"/>
</dbReference>
<dbReference type="CDD" id="cd00371">
    <property type="entry name" value="HMA"/>
    <property type="match status" value="1"/>
</dbReference>
<dbReference type="RefSeq" id="WP_009598804.1">
    <property type="nucleotide sequence ID" value="NZ_AP025581.1"/>
</dbReference>
<feature type="signal peptide" evidence="1">
    <location>
        <begin position="1"/>
        <end position="19"/>
    </location>
</feature>
<evidence type="ECO:0000313" key="6">
    <source>
        <dbReference type="Proteomes" id="UP001181347"/>
    </source>
</evidence>